<name>A0A9Q1H2U7_HOLLE</name>
<feature type="region of interest" description="Disordered" evidence="1">
    <location>
        <begin position="102"/>
        <end position="154"/>
    </location>
</feature>
<proteinExistence type="predicted"/>
<evidence type="ECO:0000313" key="3">
    <source>
        <dbReference type="Proteomes" id="UP001152320"/>
    </source>
</evidence>
<sequence length="182" mass="19755">MHHHPQNQERALNLSILTVSGPDILGKCFRCRASCDDPRISPLTPQYECPRQSLLIITSGSKDQRNRTEVLFHYSMLSCSGTWACFEHSNFLKVNVPVSHGTQLRAPHDQPEDWPGSNSRPPAPPTRTPNRGTAHGNGQYSPRGGPPAPTRHPTTSFLTAANLIYAAGAGITAAAGTRLALQ</sequence>
<comment type="caution">
    <text evidence="2">The sequence shown here is derived from an EMBL/GenBank/DDBJ whole genome shotgun (WGS) entry which is preliminary data.</text>
</comment>
<gene>
    <name evidence="2" type="ORF">HOLleu_24590</name>
</gene>
<evidence type="ECO:0000313" key="2">
    <source>
        <dbReference type="EMBL" id="KAJ8031409.1"/>
    </source>
</evidence>
<dbReference type="OrthoDB" id="8300192at2759"/>
<dbReference type="Proteomes" id="UP001152320">
    <property type="component" value="Chromosome 12"/>
</dbReference>
<keyword evidence="3" id="KW-1185">Reference proteome</keyword>
<protein>
    <submittedName>
        <fullName evidence="2">Uncharacterized protein</fullName>
    </submittedName>
</protein>
<dbReference type="EMBL" id="JAIZAY010000012">
    <property type="protein sequence ID" value="KAJ8031409.1"/>
    <property type="molecule type" value="Genomic_DNA"/>
</dbReference>
<organism evidence="2 3">
    <name type="scientific">Holothuria leucospilota</name>
    <name type="common">Black long sea cucumber</name>
    <name type="synonym">Mertensiothuria leucospilota</name>
    <dbReference type="NCBI Taxonomy" id="206669"/>
    <lineage>
        <taxon>Eukaryota</taxon>
        <taxon>Metazoa</taxon>
        <taxon>Echinodermata</taxon>
        <taxon>Eleutherozoa</taxon>
        <taxon>Echinozoa</taxon>
        <taxon>Holothuroidea</taxon>
        <taxon>Aspidochirotacea</taxon>
        <taxon>Aspidochirotida</taxon>
        <taxon>Holothuriidae</taxon>
        <taxon>Holothuria</taxon>
    </lineage>
</organism>
<accession>A0A9Q1H2U7</accession>
<dbReference type="AlphaFoldDB" id="A0A9Q1H2U7"/>
<evidence type="ECO:0000256" key="1">
    <source>
        <dbReference type="SAM" id="MobiDB-lite"/>
    </source>
</evidence>
<reference evidence="2" key="1">
    <citation type="submission" date="2021-10" db="EMBL/GenBank/DDBJ databases">
        <title>Tropical sea cucumber genome reveals ecological adaptation and Cuvierian tubules defense mechanism.</title>
        <authorList>
            <person name="Chen T."/>
        </authorList>
    </citation>
    <scope>NUCLEOTIDE SEQUENCE</scope>
    <source>
        <strain evidence="2">Nanhai2018</strain>
        <tissue evidence="2">Muscle</tissue>
    </source>
</reference>